<comment type="caution">
    <text evidence="1">The sequence shown here is derived from an EMBL/GenBank/DDBJ whole genome shotgun (WGS) entry which is preliminary data.</text>
</comment>
<evidence type="ECO:0000313" key="1">
    <source>
        <dbReference type="EMBL" id="RUR71930.1"/>
    </source>
</evidence>
<evidence type="ECO:0000313" key="2">
    <source>
        <dbReference type="Proteomes" id="UP000281118"/>
    </source>
</evidence>
<sequence>MKRDGITPQSALMTTAEIKAKVGERVTEAEMVAMLKANPIGTSPNDVRVRSGVLSFSFGPQGVRLEDAEIRTPLATNTSAHGLEN</sequence>
<dbReference type="EMBL" id="RXFT01000028">
    <property type="protein sequence ID" value="RUR71930.1"/>
    <property type="molecule type" value="Genomic_DNA"/>
</dbReference>
<dbReference type="Proteomes" id="UP000281118">
    <property type="component" value="Unassembled WGS sequence"/>
</dbReference>
<gene>
    <name evidence="1" type="ORF">EJP67_33275</name>
</gene>
<dbReference type="AlphaFoldDB" id="A0A3S1A834"/>
<reference evidence="1 2" key="1">
    <citation type="submission" date="2018-12" db="EMBL/GenBank/DDBJ databases">
        <title>The genome sequences of Variovorax guangxiensis DSM 27352.</title>
        <authorList>
            <person name="Gao J."/>
            <person name="Sun J."/>
        </authorList>
    </citation>
    <scope>NUCLEOTIDE SEQUENCE [LARGE SCALE GENOMIC DNA]</scope>
    <source>
        <strain evidence="1 2">DSM 27352</strain>
    </source>
</reference>
<proteinExistence type="predicted"/>
<accession>A0A3S1A834</accession>
<name>A0A3S1A834_9BURK</name>
<organism evidence="1 2">
    <name type="scientific">Variovorax guangxiensis</name>
    <dbReference type="NCBI Taxonomy" id="1775474"/>
    <lineage>
        <taxon>Bacteria</taxon>
        <taxon>Pseudomonadati</taxon>
        <taxon>Pseudomonadota</taxon>
        <taxon>Betaproteobacteria</taxon>
        <taxon>Burkholderiales</taxon>
        <taxon>Comamonadaceae</taxon>
        <taxon>Variovorax</taxon>
    </lineage>
</organism>
<dbReference type="RefSeq" id="WP_126025985.1">
    <property type="nucleotide sequence ID" value="NZ_RXFT01000028.1"/>
</dbReference>
<protein>
    <submittedName>
        <fullName evidence="1">Uncharacterized protein</fullName>
    </submittedName>
</protein>